<protein>
    <recommendedName>
        <fullName evidence="6">Transcription factor</fullName>
    </recommendedName>
</protein>
<dbReference type="Pfam" id="PF00447">
    <property type="entry name" value="HSF_DNA-bind"/>
    <property type="match status" value="1"/>
</dbReference>
<feature type="domain" description="Response regulatory" evidence="9">
    <location>
        <begin position="422"/>
        <end position="536"/>
    </location>
</feature>
<feature type="region of interest" description="Disordered" evidence="8">
    <location>
        <begin position="55"/>
        <end position="81"/>
    </location>
</feature>
<keyword evidence="11" id="KW-1185">Reference proteome</keyword>
<organism evidence="10 11">
    <name type="scientific">Obba rivulosa</name>
    <dbReference type="NCBI Taxonomy" id="1052685"/>
    <lineage>
        <taxon>Eukaryota</taxon>
        <taxon>Fungi</taxon>
        <taxon>Dikarya</taxon>
        <taxon>Basidiomycota</taxon>
        <taxon>Agaricomycotina</taxon>
        <taxon>Agaricomycetes</taxon>
        <taxon>Polyporales</taxon>
        <taxon>Gelatoporiaceae</taxon>
        <taxon>Obba</taxon>
    </lineage>
</organism>
<dbReference type="PANTHER" id="PTHR45339">
    <property type="entry name" value="HYBRID SIGNAL TRANSDUCTION HISTIDINE KINASE J"/>
    <property type="match status" value="1"/>
</dbReference>
<evidence type="ECO:0000256" key="4">
    <source>
        <dbReference type="ARBA" id="ARBA00023125"/>
    </source>
</evidence>
<feature type="region of interest" description="Disordered" evidence="8">
    <location>
        <begin position="630"/>
        <end position="653"/>
    </location>
</feature>
<dbReference type="GO" id="GO:0000156">
    <property type="term" value="F:phosphorelay response regulator activity"/>
    <property type="evidence" value="ECO:0007669"/>
    <property type="project" value="InterPro"/>
</dbReference>
<evidence type="ECO:0000256" key="6">
    <source>
        <dbReference type="PIRNR" id="PIRNR002595"/>
    </source>
</evidence>
<keyword evidence="6" id="KW-0805">Transcription regulation</keyword>
<comment type="subcellular location">
    <subcellularLocation>
        <location evidence="1 6">Nucleus</location>
    </subcellularLocation>
</comment>
<gene>
    <name evidence="10" type="ORF">OBBRIDRAFT_727179</name>
</gene>
<dbReference type="GO" id="GO:0043565">
    <property type="term" value="F:sequence-specific DNA binding"/>
    <property type="evidence" value="ECO:0007669"/>
    <property type="project" value="InterPro"/>
</dbReference>
<evidence type="ECO:0000313" key="11">
    <source>
        <dbReference type="Proteomes" id="UP000250043"/>
    </source>
</evidence>
<evidence type="ECO:0000256" key="2">
    <source>
        <dbReference type="ARBA" id="ARBA00022553"/>
    </source>
</evidence>
<dbReference type="PANTHER" id="PTHR45339:SF1">
    <property type="entry name" value="HYBRID SIGNAL TRANSDUCTION HISTIDINE KINASE J"/>
    <property type="match status" value="1"/>
</dbReference>
<dbReference type="FunFam" id="3.40.50.2300:FF:000212">
    <property type="entry name" value="Stress response regulator/HFS transcription factor"/>
    <property type="match status" value="1"/>
</dbReference>
<feature type="compositionally biased region" description="Polar residues" evidence="8">
    <location>
        <begin position="70"/>
        <end position="81"/>
    </location>
</feature>
<feature type="region of interest" description="Disordered" evidence="8">
    <location>
        <begin position="263"/>
        <end position="304"/>
    </location>
</feature>
<dbReference type="InterPro" id="IPR036390">
    <property type="entry name" value="WH_DNA-bd_sf"/>
</dbReference>
<dbReference type="AlphaFoldDB" id="A0A8E2DNZ6"/>
<name>A0A8E2DNZ6_9APHY</name>
<dbReference type="InterPro" id="IPR011006">
    <property type="entry name" value="CheY-like_superfamily"/>
</dbReference>
<evidence type="ECO:0000313" key="10">
    <source>
        <dbReference type="EMBL" id="OCH92263.1"/>
    </source>
</evidence>
<dbReference type="CDD" id="cd17546">
    <property type="entry name" value="REC_hyHK_CKI1_RcsC-like"/>
    <property type="match status" value="1"/>
</dbReference>
<evidence type="ECO:0000259" key="9">
    <source>
        <dbReference type="PROSITE" id="PS50110"/>
    </source>
</evidence>
<evidence type="ECO:0000256" key="8">
    <source>
        <dbReference type="SAM" id="MobiDB-lite"/>
    </source>
</evidence>
<evidence type="ECO:0000256" key="1">
    <source>
        <dbReference type="ARBA" id="ARBA00004123"/>
    </source>
</evidence>
<evidence type="ECO:0000256" key="7">
    <source>
        <dbReference type="PROSITE-ProRule" id="PRU00169"/>
    </source>
</evidence>
<dbReference type="InterPro" id="IPR001789">
    <property type="entry name" value="Sig_transdc_resp-reg_receiver"/>
</dbReference>
<sequence length="653" mass="70122">MFKHSNFASFVRQLNKYDFHKVKNTDDNQFGEHSWTFRHPDFRADRRDQLENIKRKVPAARKSSAARGANSPSPTSGSTVEALQAQIDRMARDQEEMAAHIRNLESNYQNVLGEMVNFQRNMAQQDGLMQNLIQYFLQLENGKVKAEELSNSGQAGFAPDSNPFLPVQEAQRMVGAYQENEVARASLAQMNEISRRAEVAGMSFAPPVASNSAGPSSAPVRPPSSASRIMAAAAGLLPNGTELPVRPVSRQDALARIEELARARPASAQGGPQPAGSAPQVPQGAPADSGGFDADGFLIPGGNPDQYGVPMNNSSLSHEGLQVFTVGHLMPRSGLDDENGNWTFDAGALNAVVMPTPQGMGGDPEEPGESAQQPFPISADPAAPYAGEAQAGPSSAPARPASAQTLRVRRSTYVPGWAVPPRVLLVDDDAVSRKLSSKFLQVFGCTIDVAVDGIGAVNKMNLEKYDLVLMDIVMPKLDGVSATSLIRQFDHMTPIISMTSNSKPNEIIKYYSSGMNDILPKPFTKDGLLDMLEKHLMHLKVIQTMSKVPRSLGIPPLSDASFDRALAVQAQNAQAAHAGVGLGFSLGEDDGKINPLAGMGLTDEQYALILQNLVNGENFAGIGALDGAGMDKRPLEDASDGRDNKRGRFEIIE</sequence>
<dbReference type="InterPro" id="IPR036388">
    <property type="entry name" value="WH-like_DNA-bd_sf"/>
</dbReference>
<keyword evidence="3" id="KW-0902">Two-component regulatory system</keyword>
<reference evidence="10 11" key="1">
    <citation type="submission" date="2016-07" db="EMBL/GenBank/DDBJ databases">
        <title>Draft genome of the white-rot fungus Obba rivulosa 3A-2.</title>
        <authorList>
            <consortium name="DOE Joint Genome Institute"/>
            <person name="Miettinen O."/>
            <person name="Riley R."/>
            <person name="Acob R."/>
            <person name="Barry K."/>
            <person name="Cullen D."/>
            <person name="De Vries R."/>
            <person name="Hainaut M."/>
            <person name="Hatakka A."/>
            <person name="Henrissat B."/>
            <person name="Hilden K."/>
            <person name="Kuo R."/>
            <person name="Labutti K."/>
            <person name="Lipzen A."/>
            <person name="Makela M.R."/>
            <person name="Sandor L."/>
            <person name="Spatafora J.W."/>
            <person name="Grigoriev I.V."/>
            <person name="Hibbett D.S."/>
        </authorList>
    </citation>
    <scope>NUCLEOTIDE SEQUENCE [LARGE SCALE GENOMIC DNA]</scope>
    <source>
        <strain evidence="10 11">3A-2</strain>
    </source>
</reference>
<keyword evidence="5 6" id="KW-0539">Nucleus</keyword>
<dbReference type="Gene3D" id="1.10.10.10">
    <property type="entry name" value="Winged helix-like DNA-binding domain superfamily/Winged helix DNA-binding domain"/>
    <property type="match status" value="1"/>
</dbReference>
<dbReference type="GO" id="GO:0006357">
    <property type="term" value="P:regulation of transcription by RNA polymerase II"/>
    <property type="evidence" value="ECO:0007669"/>
    <property type="project" value="UniProtKB-UniRule"/>
</dbReference>
<feature type="compositionally biased region" description="Low complexity" evidence="8">
    <location>
        <begin position="389"/>
        <end position="403"/>
    </location>
</feature>
<dbReference type="GO" id="GO:0005634">
    <property type="term" value="C:nucleus"/>
    <property type="evidence" value="ECO:0007669"/>
    <property type="project" value="UniProtKB-SubCell"/>
</dbReference>
<feature type="modified residue" description="4-aspartylphosphate" evidence="7">
    <location>
        <position position="471"/>
    </location>
</feature>
<dbReference type="GO" id="GO:0003700">
    <property type="term" value="F:DNA-binding transcription factor activity"/>
    <property type="evidence" value="ECO:0007669"/>
    <property type="project" value="UniProtKB-UniRule"/>
</dbReference>
<dbReference type="EMBL" id="KV722372">
    <property type="protein sequence ID" value="OCH92263.1"/>
    <property type="molecule type" value="Genomic_DNA"/>
</dbReference>
<proteinExistence type="predicted"/>
<dbReference type="SUPFAM" id="SSF46785">
    <property type="entry name" value="Winged helix' DNA-binding domain"/>
    <property type="match status" value="1"/>
</dbReference>
<evidence type="ECO:0000256" key="3">
    <source>
        <dbReference type="ARBA" id="ARBA00023012"/>
    </source>
</evidence>
<dbReference type="SMART" id="SM00415">
    <property type="entry name" value="HSF"/>
    <property type="match status" value="1"/>
</dbReference>
<evidence type="ECO:0000256" key="5">
    <source>
        <dbReference type="ARBA" id="ARBA00023242"/>
    </source>
</evidence>
<dbReference type="SMART" id="SM00448">
    <property type="entry name" value="REC"/>
    <property type="match status" value="1"/>
</dbReference>
<accession>A0A8E2DNZ6</accession>
<dbReference type="OrthoDB" id="60033at2759"/>
<dbReference type="SUPFAM" id="SSF52172">
    <property type="entry name" value="CheY-like"/>
    <property type="match status" value="1"/>
</dbReference>
<dbReference type="Pfam" id="PF00072">
    <property type="entry name" value="Response_reg"/>
    <property type="match status" value="1"/>
</dbReference>
<keyword evidence="4 6" id="KW-0238">DNA-binding</keyword>
<dbReference type="PROSITE" id="PS50110">
    <property type="entry name" value="RESPONSE_REGULATORY"/>
    <property type="match status" value="1"/>
</dbReference>
<dbReference type="Gene3D" id="3.40.50.2300">
    <property type="match status" value="1"/>
</dbReference>
<keyword evidence="6" id="KW-0804">Transcription</keyword>
<dbReference type="InterPro" id="IPR000232">
    <property type="entry name" value="HSF_DNA-bd"/>
</dbReference>
<keyword evidence="2 7" id="KW-0597">Phosphoprotein</keyword>
<dbReference type="InterPro" id="IPR014402">
    <property type="entry name" value="Sig_transdc_resp-reg_Skn7"/>
</dbReference>
<dbReference type="PIRSF" id="PIRSF002595">
    <property type="entry name" value="RR_SKN7"/>
    <property type="match status" value="1"/>
</dbReference>
<dbReference type="Proteomes" id="UP000250043">
    <property type="component" value="Unassembled WGS sequence"/>
</dbReference>
<feature type="region of interest" description="Disordered" evidence="8">
    <location>
        <begin position="357"/>
        <end position="403"/>
    </location>
</feature>